<dbReference type="Proteomes" id="UP001448207">
    <property type="component" value="Unassembled WGS sequence"/>
</dbReference>
<feature type="transmembrane region" description="Helical" evidence="1">
    <location>
        <begin position="32"/>
        <end position="51"/>
    </location>
</feature>
<keyword evidence="1" id="KW-0472">Membrane</keyword>
<feature type="transmembrane region" description="Helical" evidence="1">
    <location>
        <begin position="57"/>
        <end position="74"/>
    </location>
</feature>
<accession>A0ABR3BI35</accession>
<evidence type="ECO:0000313" key="3">
    <source>
        <dbReference type="Proteomes" id="UP001448207"/>
    </source>
</evidence>
<protein>
    <submittedName>
        <fullName evidence="2">Uncharacterized protein</fullName>
    </submittedName>
</protein>
<name>A0ABR3BI35_PHYBL</name>
<reference evidence="2 3" key="1">
    <citation type="submission" date="2024-04" db="EMBL/GenBank/DDBJ databases">
        <title>Symmetric and asymmetric DNA N6-adenine methylation regulates different biological responses in Mucorales.</title>
        <authorList>
            <consortium name="Lawrence Berkeley National Laboratory"/>
            <person name="Lax C."/>
            <person name="Mondo S.J."/>
            <person name="Osorio-Concepcion M."/>
            <person name="Muszewska A."/>
            <person name="Corrochano-Luque M."/>
            <person name="Gutierrez G."/>
            <person name="Riley R."/>
            <person name="Lipzen A."/>
            <person name="Guo J."/>
            <person name="Hundley H."/>
            <person name="Amirebrahimi M."/>
            <person name="Ng V."/>
            <person name="Lorenzo-Gutierrez D."/>
            <person name="Binder U."/>
            <person name="Yang J."/>
            <person name="Song Y."/>
            <person name="Canovas D."/>
            <person name="Navarro E."/>
            <person name="Freitag M."/>
            <person name="Gabaldon T."/>
            <person name="Grigoriev I.V."/>
            <person name="Corrochano L.M."/>
            <person name="Nicolas F.E."/>
            <person name="Garre V."/>
        </authorList>
    </citation>
    <scope>NUCLEOTIDE SEQUENCE [LARGE SCALE GENOMIC DNA]</scope>
    <source>
        <strain evidence="2 3">L51</strain>
    </source>
</reference>
<sequence length="134" mass="15681">LLSYEWLLLSTFDFTLPLSISQIMFARNLILCSYILQAQLFSIYAPVYPFSPLYCHHILFYLKYLILSLLLPLLRRSDIHTYHFTLLFFDTLACMHTCICVHISPMNYSLFYFLVSLVSLVKPVMLINIVLCPS</sequence>
<evidence type="ECO:0000256" key="1">
    <source>
        <dbReference type="SAM" id="Phobius"/>
    </source>
</evidence>
<keyword evidence="3" id="KW-1185">Reference proteome</keyword>
<evidence type="ECO:0000313" key="2">
    <source>
        <dbReference type="EMBL" id="KAL0098042.1"/>
    </source>
</evidence>
<keyword evidence="1" id="KW-0812">Transmembrane</keyword>
<keyword evidence="1" id="KW-1133">Transmembrane helix</keyword>
<feature type="non-terminal residue" evidence="2">
    <location>
        <position position="1"/>
    </location>
</feature>
<feature type="transmembrane region" description="Helical" evidence="1">
    <location>
        <begin position="110"/>
        <end position="131"/>
    </location>
</feature>
<organism evidence="2 3">
    <name type="scientific">Phycomyces blakesleeanus</name>
    <dbReference type="NCBI Taxonomy" id="4837"/>
    <lineage>
        <taxon>Eukaryota</taxon>
        <taxon>Fungi</taxon>
        <taxon>Fungi incertae sedis</taxon>
        <taxon>Mucoromycota</taxon>
        <taxon>Mucoromycotina</taxon>
        <taxon>Mucoromycetes</taxon>
        <taxon>Mucorales</taxon>
        <taxon>Phycomycetaceae</taxon>
        <taxon>Phycomyces</taxon>
    </lineage>
</organism>
<gene>
    <name evidence="2" type="ORF">J3Q64DRAFT_1716430</name>
</gene>
<comment type="caution">
    <text evidence="2">The sequence shown here is derived from an EMBL/GenBank/DDBJ whole genome shotgun (WGS) entry which is preliminary data.</text>
</comment>
<proteinExistence type="predicted"/>
<dbReference type="EMBL" id="JBCLYO010000001">
    <property type="protein sequence ID" value="KAL0098042.1"/>
    <property type="molecule type" value="Genomic_DNA"/>
</dbReference>
<feature type="transmembrane region" description="Helical" evidence="1">
    <location>
        <begin position="86"/>
        <end position="104"/>
    </location>
</feature>